<comment type="caution">
    <text evidence="14">The sequence shown here is derived from an EMBL/GenBank/DDBJ whole genome shotgun (WGS) entry which is preliminary data.</text>
</comment>
<reference evidence="14" key="1">
    <citation type="submission" date="2020-10" db="EMBL/GenBank/DDBJ databases">
        <authorList>
            <person name="Han B."/>
            <person name="Lu T."/>
            <person name="Zhao Q."/>
            <person name="Huang X."/>
            <person name="Zhao Y."/>
        </authorList>
    </citation>
    <scope>NUCLEOTIDE SEQUENCE</scope>
</reference>
<dbReference type="Gene3D" id="3.80.10.10">
    <property type="entry name" value="Ribonuclease Inhibitor"/>
    <property type="match status" value="4"/>
</dbReference>
<evidence type="ECO:0000259" key="13">
    <source>
        <dbReference type="Pfam" id="PF08263"/>
    </source>
</evidence>
<protein>
    <recommendedName>
        <fullName evidence="13">Leucine-rich repeat-containing N-terminal plant-type domain-containing protein</fullName>
    </recommendedName>
</protein>
<dbReference type="PROSITE" id="PS51257">
    <property type="entry name" value="PROKAR_LIPOPROTEIN"/>
    <property type="match status" value="1"/>
</dbReference>
<name>A0A811PID7_9POAL</name>
<evidence type="ECO:0000256" key="5">
    <source>
        <dbReference type="ARBA" id="ARBA00022692"/>
    </source>
</evidence>
<evidence type="ECO:0000256" key="4">
    <source>
        <dbReference type="ARBA" id="ARBA00022626"/>
    </source>
</evidence>
<evidence type="ECO:0000256" key="10">
    <source>
        <dbReference type="ARBA" id="ARBA00023170"/>
    </source>
</evidence>
<keyword evidence="10" id="KW-0675">Receptor</keyword>
<evidence type="ECO:0000256" key="1">
    <source>
        <dbReference type="ARBA" id="ARBA00004167"/>
    </source>
</evidence>
<sequence>MKISCYPPLRTMLWVLCIISMSVFYMICGCIVEERIALIHIRSTLEERYSVPASWKQRDNCCSWERVRCNNSTRVLDLNFSKLKLNSTTGGGCWNLDMAIFSAFHELQLLDLSYNKACLQSFDGLQGLTKLRYLNLSDNNLMGSVDVFRYLGKLVSLEVINLDSNSMSGALQDTDFRNLKNLRQLHLRSNQLNGSIPGSLFELPLLEYLDLSRNLLQGHIPITSVSNMSSSLQTLKLSDNYLNGTFDFFWLRSCTMLNTISLSRNPNLAIDVKFHGQMPLFQLRALMLSGCDLDNSIITGPNFLATQRHLEILDLSNNNLSGNISNWIFTDATTLTYLDIARNSLVGSLGSMWQHKSVLRVINISMNCFSGQLPANISLVFPNLVVLDASHNFINGSIPPSLCDITRMEILDLSNNKLSGEVPSCLFTNYPPQVLKLSSNNLGGLIFGGASNLSIDSNNFEGTLSSNLSGNLNVLDLHDNKLSGQLSASFWHLSSLQVLNVASNRLTGEIDPAICKLTNMQLLDMSANFFSGSTPNCIGTLPLTFLNLSQNSLSGYPSYFLNSSYIAALDLRYNQYEGDLDWVPSLRWIKLLLLGGNRFEGWISADLCHLRHLNIIDFSHNKLLGSLPPCIGDISFGRGPYDTQALFSIYDSIANLDELANIDDPSFMFITSQYSISFTFSTKGSVRVYSSGFLDHMFGIDLSANMLSGEIPLEIGNLSNIKSLNLSNNFFTGQIPATIANMSAIESLDLSHNGLSGEIPCELTQLCSLEVFSVSYNNLSGCMPWSGQFSTFSTESYIGNINLHNLSKGGMCVSDSSPVKEEDVGASDQEDPVLYTISATSFVLAFFATVSVLLPVILQQ</sequence>
<evidence type="ECO:0000313" key="15">
    <source>
        <dbReference type="Proteomes" id="UP000604825"/>
    </source>
</evidence>
<dbReference type="SUPFAM" id="SSF52047">
    <property type="entry name" value="RNI-like"/>
    <property type="match status" value="1"/>
</dbReference>
<keyword evidence="9 12" id="KW-0472">Membrane</keyword>
<dbReference type="Pfam" id="PF00560">
    <property type="entry name" value="LRR_1"/>
    <property type="match status" value="8"/>
</dbReference>
<evidence type="ECO:0000256" key="8">
    <source>
        <dbReference type="ARBA" id="ARBA00022989"/>
    </source>
</evidence>
<dbReference type="Pfam" id="PF08263">
    <property type="entry name" value="LRRNT_2"/>
    <property type="match status" value="1"/>
</dbReference>
<dbReference type="PROSITE" id="PS51450">
    <property type="entry name" value="LRR"/>
    <property type="match status" value="1"/>
</dbReference>
<keyword evidence="15" id="KW-1185">Reference proteome</keyword>
<dbReference type="GO" id="GO:0009742">
    <property type="term" value="P:brassinosteroid mediated signaling pathway"/>
    <property type="evidence" value="ECO:0007669"/>
    <property type="project" value="UniProtKB-KW"/>
</dbReference>
<accession>A0A811PID7</accession>
<evidence type="ECO:0000256" key="6">
    <source>
        <dbReference type="ARBA" id="ARBA00022729"/>
    </source>
</evidence>
<dbReference type="AlphaFoldDB" id="A0A811PID7"/>
<keyword evidence="11" id="KW-0325">Glycoprotein</keyword>
<evidence type="ECO:0000256" key="9">
    <source>
        <dbReference type="ARBA" id="ARBA00023136"/>
    </source>
</evidence>
<keyword evidence="8 12" id="KW-1133">Transmembrane helix</keyword>
<dbReference type="Pfam" id="PF13855">
    <property type="entry name" value="LRR_8"/>
    <property type="match status" value="2"/>
</dbReference>
<keyword evidence="4" id="KW-1070">Brassinosteroid signaling pathway</keyword>
<gene>
    <name evidence="14" type="ORF">NCGR_LOCUS29767</name>
</gene>
<keyword evidence="3" id="KW-0433">Leucine-rich repeat</keyword>
<dbReference type="PANTHER" id="PTHR48056:SF57">
    <property type="entry name" value="LEUCINE-RICH REPEAT-CONTAINING N-TERMINAL PLANT-TYPE DOMAIN-CONTAINING PROTEIN"/>
    <property type="match status" value="1"/>
</dbReference>
<dbReference type="OrthoDB" id="4691307at2759"/>
<dbReference type="SMART" id="SM00369">
    <property type="entry name" value="LRR_TYP"/>
    <property type="match status" value="10"/>
</dbReference>
<dbReference type="FunFam" id="3.80.10.10:FF:000041">
    <property type="entry name" value="LRR receptor-like serine/threonine-protein kinase ERECTA"/>
    <property type="match status" value="2"/>
</dbReference>
<dbReference type="InterPro" id="IPR050647">
    <property type="entry name" value="Plant_LRR-RLKs"/>
</dbReference>
<evidence type="ECO:0000256" key="7">
    <source>
        <dbReference type="ARBA" id="ARBA00022737"/>
    </source>
</evidence>
<evidence type="ECO:0000256" key="2">
    <source>
        <dbReference type="ARBA" id="ARBA00009592"/>
    </source>
</evidence>
<dbReference type="PRINTS" id="PR00019">
    <property type="entry name" value="LEURICHRPT"/>
</dbReference>
<feature type="transmembrane region" description="Helical" evidence="12">
    <location>
        <begin position="12"/>
        <end position="32"/>
    </location>
</feature>
<comment type="similarity">
    <text evidence="2">Belongs to the RLP family.</text>
</comment>
<keyword evidence="5 12" id="KW-0812">Transmembrane</keyword>
<evidence type="ECO:0000256" key="11">
    <source>
        <dbReference type="ARBA" id="ARBA00023180"/>
    </source>
</evidence>
<comment type="subcellular location">
    <subcellularLocation>
        <location evidence="1">Membrane</location>
        <topology evidence="1">Single-pass membrane protein</topology>
    </subcellularLocation>
</comment>
<feature type="domain" description="Leucine-rich repeat-containing N-terminal plant-type" evidence="13">
    <location>
        <begin position="34"/>
        <end position="70"/>
    </location>
</feature>
<feature type="transmembrane region" description="Helical" evidence="12">
    <location>
        <begin position="833"/>
        <end position="858"/>
    </location>
</feature>
<keyword evidence="7" id="KW-0677">Repeat</keyword>
<dbReference type="GO" id="GO:0033612">
    <property type="term" value="F:receptor serine/threonine kinase binding"/>
    <property type="evidence" value="ECO:0007669"/>
    <property type="project" value="TreeGrafter"/>
</dbReference>
<dbReference type="InterPro" id="IPR013210">
    <property type="entry name" value="LRR_N_plant-typ"/>
</dbReference>
<dbReference type="FunFam" id="3.80.10.10:FF:000111">
    <property type="entry name" value="LRR receptor-like serine/threonine-protein kinase ERECTA"/>
    <property type="match status" value="1"/>
</dbReference>
<organism evidence="14 15">
    <name type="scientific">Miscanthus lutarioriparius</name>
    <dbReference type="NCBI Taxonomy" id="422564"/>
    <lineage>
        <taxon>Eukaryota</taxon>
        <taxon>Viridiplantae</taxon>
        <taxon>Streptophyta</taxon>
        <taxon>Embryophyta</taxon>
        <taxon>Tracheophyta</taxon>
        <taxon>Spermatophyta</taxon>
        <taxon>Magnoliopsida</taxon>
        <taxon>Liliopsida</taxon>
        <taxon>Poales</taxon>
        <taxon>Poaceae</taxon>
        <taxon>PACMAD clade</taxon>
        <taxon>Panicoideae</taxon>
        <taxon>Andropogonodae</taxon>
        <taxon>Andropogoneae</taxon>
        <taxon>Saccharinae</taxon>
        <taxon>Miscanthus</taxon>
    </lineage>
</organism>
<dbReference type="EMBL" id="CAJGYO010000007">
    <property type="protein sequence ID" value="CAD6245462.1"/>
    <property type="molecule type" value="Genomic_DNA"/>
</dbReference>
<evidence type="ECO:0000256" key="12">
    <source>
        <dbReference type="SAM" id="Phobius"/>
    </source>
</evidence>
<proteinExistence type="inferred from homology"/>
<dbReference type="InterPro" id="IPR032675">
    <property type="entry name" value="LRR_dom_sf"/>
</dbReference>
<dbReference type="SUPFAM" id="SSF52058">
    <property type="entry name" value="L domain-like"/>
    <property type="match status" value="1"/>
</dbReference>
<evidence type="ECO:0000313" key="14">
    <source>
        <dbReference type="EMBL" id="CAD6245462.1"/>
    </source>
</evidence>
<dbReference type="PANTHER" id="PTHR48056">
    <property type="entry name" value="LRR RECEPTOR-LIKE SERINE/THREONINE-PROTEIN KINASE-RELATED"/>
    <property type="match status" value="1"/>
</dbReference>
<dbReference type="InterPro" id="IPR001611">
    <property type="entry name" value="Leu-rich_rpt"/>
</dbReference>
<keyword evidence="6" id="KW-0732">Signal</keyword>
<dbReference type="InterPro" id="IPR003591">
    <property type="entry name" value="Leu-rich_rpt_typical-subtyp"/>
</dbReference>
<evidence type="ECO:0000256" key="3">
    <source>
        <dbReference type="ARBA" id="ARBA00022614"/>
    </source>
</evidence>
<dbReference type="GO" id="GO:0016020">
    <property type="term" value="C:membrane"/>
    <property type="evidence" value="ECO:0007669"/>
    <property type="project" value="UniProtKB-SubCell"/>
</dbReference>
<dbReference type="Proteomes" id="UP000604825">
    <property type="component" value="Unassembled WGS sequence"/>
</dbReference>